<dbReference type="PANTHER" id="PTHR24215">
    <property type="entry name" value="RHO-GTPASE-ACTIVATING PROTEIN LRG1"/>
    <property type="match status" value="1"/>
</dbReference>
<accession>A0A7T8JYQ7</accession>
<dbReference type="AlphaFoldDB" id="A0A7T8JYQ7"/>
<keyword evidence="2" id="KW-0517">Myogenesis</keyword>
<evidence type="ECO:0000256" key="2">
    <source>
        <dbReference type="ARBA" id="ARBA00022541"/>
    </source>
</evidence>
<comment type="subcellular location">
    <subcellularLocation>
        <location evidence="1">Nucleus</location>
    </subcellularLocation>
</comment>
<dbReference type="SUPFAM" id="SSF57716">
    <property type="entry name" value="Glucocorticoid receptor-like (DNA-binding domain)"/>
    <property type="match status" value="2"/>
</dbReference>
<dbReference type="EMBL" id="CP045903">
    <property type="protein sequence ID" value="QQP39101.1"/>
    <property type="molecule type" value="Genomic_DNA"/>
</dbReference>
<proteinExistence type="predicted"/>
<evidence type="ECO:0000313" key="11">
    <source>
        <dbReference type="Proteomes" id="UP000595437"/>
    </source>
</evidence>
<dbReference type="GO" id="GO:0060537">
    <property type="term" value="P:muscle tissue development"/>
    <property type="evidence" value="ECO:0007669"/>
    <property type="project" value="UniProtKB-ARBA"/>
</dbReference>
<evidence type="ECO:0000259" key="9">
    <source>
        <dbReference type="PROSITE" id="PS50023"/>
    </source>
</evidence>
<dbReference type="GO" id="GO:0007517">
    <property type="term" value="P:muscle organ development"/>
    <property type="evidence" value="ECO:0007669"/>
    <property type="project" value="UniProtKB-KW"/>
</dbReference>
<protein>
    <submittedName>
        <fullName evidence="10">CLUMA_CG020903_ isoform A</fullName>
    </submittedName>
</protein>
<feature type="domain" description="LIM zinc-binding" evidence="9">
    <location>
        <begin position="1"/>
        <end position="52"/>
    </location>
</feature>
<evidence type="ECO:0000313" key="10">
    <source>
        <dbReference type="EMBL" id="QQP39101.1"/>
    </source>
</evidence>
<dbReference type="PANTHER" id="PTHR24215:SF35">
    <property type="entry name" value="MUSCLE LIM PROTEIN MLP84B"/>
    <property type="match status" value="1"/>
</dbReference>
<evidence type="ECO:0000256" key="4">
    <source>
        <dbReference type="ARBA" id="ARBA00022737"/>
    </source>
</evidence>
<dbReference type="FunFam" id="2.10.110.10:FF:000001">
    <property type="entry name" value="Cysteine and glycine-rich protein 1"/>
    <property type="match status" value="1"/>
</dbReference>
<keyword evidence="3 8" id="KW-0479">Metal-binding</keyword>
<organism evidence="10 11">
    <name type="scientific">Caligus rogercresseyi</name>
    <name type="common">Sea louse</name>
    <dbReference type="NCBI Taxonomy" id="217165"/>
    <lineage>
        <taxon>Eukaryota</taxon>
        <taxon>Metazoa</taxon>
        <taxon>Ecdysozoa</taxon>
        <taxon>Arthropoda</taxon>
        <taxon>Crustacea</taxon>
        <taxon>Multicrustacea</taxon>
        <taxon>Hexanauplia</taxon>
        <taxon>Copepoda</taxon>
        <taxon>Siphonostomatoida</taxon>
        <taxon>Caligidae</taxon>
        <taxon>Caligus</taxon>
    </lineage>
</organism>
<dbReference type="PROSITE" id="PS00478">
    <property type="entry name" value="LIM_DOMAIN_1"/>
    <property type="match status" value="1"/>
</dbReference>
<dbReference type="OrthoDB" id="6364381at2759"/>
<dbReference type="GO" id="GO:0005634">
    <property type="term" value="C:nucleus"/>
    <property type="evidence" value="ECO:0007669"/>
    <property type="project" value="UniProtKB-SubCell"/>
</dbReference>
<dbReference type="PROSITE" id="PS50023">
    <property type="entry name" value="LIM_DOMAIN_2"/>
    <property type="match status" value="2"/>
</dbReference>
<sequence length="171" mass="18832">FAAEKMIAASGWYHRHCFRCFICSLPLDSTSVCDGPDSKIFCRVCYGRIRGNCKPQYFDESKIFTTTISGDESGDNCPRCGGRVFAAEMIASLKNVYHMKCFTCKECFRPLDKFISCDGPDGDVVCHSCYGRLYGCRSNGLSGGDMLKLLNSAIIKGSEADESTCPRCTGK</sequence>
<evidence type="ECO:0000256" key="3">
    <source>
        <dbReference type="ARBA" id="ARBA00022723"/>
    </source>
</evidence>
<dbReference type="GO" id="GO:0030036">
    <property type="term" value="P:actin cytoskeleton organization"/>
    <property type="evidence" value="ECO:0007669"/>
    <property type="project" value="TreeGrafter"/>
</dbReference>
<reference evidence="10" key="1">
    <citation type="journal article" name="Sci. Data">
        <title>Chromosome-scale genome assembly of the sea louse Caligus rogercresseyi by SMRT sequencing and Hi-C analysis.</title>
        <authorList>
            <person name="Gallardo-Escarate C."/>
            <person name="Valenzuela-Munoz V."/>
            <person name="Nunez-Acuna G."/>
            <person name="Valenzuela-Miranda D."/>
            <person name="Goncalves A.T."/>
            <person name="Escobar-Sepulveda H."/>
            <person name="Liachko I."/>
            <person name="Nelson B."/>
            <person name="Roberts S."/>
            <person name="Warren W."/>
        </authorList>
    </citation>
    <scope>NUCLEOTIDE SEQUENCE</scope>
    <source>
        <tissue evidence="10">Whole tissue</tissue>
    </source>
</reference>
<keyword evidence="6 8" id="KW-0440">LIM domain</keyword>
<dbReference type="Pfam" id="PF00412">
    <property type="entry name" value="LIM"/>
    <property type="match status" value="2"/>
</dbReference>
<name>A0A7T8JYQ7_CALRO</name>
<evidence type="ECO:0000256" key="8">
    <source>
        <dbReference type="PROSITE-ProRule" id="PRU00125"/>
    </source>
</evidence>
<keyword evidence="7" id="KW-0539">Nucleus</keyword>
<dbReference type="GO" id="GO:0030018">
    <property type="term" value="C:Z disc"/>
    <property type="evidence" value="ECO:0007669"/>
    <property type="project" value="UniProtKB-ARBA"/>
</dbReference>
<feature type="non-terminal residue" evidence="10">
    <location>
        <position position="1"/>
    </location>
</feature>
<dbReference type="InterPro" id="IPR001781">
    <property type="entry name" value="Znf_LIM"/>
</dbReference>
<keyword evidence="11" id="KW-1185">Reference proteome</keyword>
<feature type="non-terminal residue" evidence="10">
    <location>
        <position position="171"/>
    </location>
</feature>
<dbReference type="Proteomes" id="UP000595437">
    <property type="component" value="Chromosome 14"/>
</dbReference>
<evidence type="ECO:0000256" key="1">
    <source>
        <dbReference type="ARBA" id="ARBA00004123"/>
    </source>
</evidence>
<evidence type="ECO:0000256" key="7">
    <source>
        <dbReference type="ARBA" id="ARBA00023242"/>
    </source>
</evidence>
<dbReference type="GO" id="GO:0046872">
    <property type="term" value="F:metal ion binding"/>
    <property type="evidence" value="ECO:0007669"/>
    <property type="project" value="UniProtKB-KW"/>
</dbReference>
<evidence type="ECO:0000256" key="6">
    <source>
        <dbReference type="ARBA" id="ARBA00023038"/>
    </source>
</evidence>
<keyword evidence="5 8" id="KW-0862">Zinc</keyword>
<feature type="domain" description="LIM zinc-binding" evidence="9">
    <location>
        <begin position="75"/>
        <end position="136"/>
    </location>
</feature>
<evidence type="ECO:0000256" key="5">
    <source>
        <dbReference type="ARBA" id="ARBA00022833"/>
    </source>
</evidence>
<keyword evidence="4" id="KW-0677">Repeat</keyword>
<dbReference type="Gene3D" id="2.10.110.10">
    <property type="entry name" value="Cysteine Rich Protein"/>
    <property type="match status" value="2"/>
</dbReference>
<gene>
    <name evidence="10" type="ORF">FKW44_019875</name>
</gene>
<dbReference type="SMART" id="SM00132">
    <property type="entry name" value="LIM"/>
    <property type="match status" value="2"/>
</dbReference>